<dbReference type="InterPro" id="IPR002557">
    <property type="entry name" value="Chitin-bd_dom"/>
</dbReference>
<dbReference type="AlphaFoldDB" id="A0A1B0D4B4"/>
<sequence>VKGTTTSDHQPRLIDRGAPIPPKTPEELCKNFDGYSIQCLDCTTLVHCYGNPQQSPYLVKCGGEYPYCDSTSNFCTENPNPFSCGIDNFACTKPDGVFPHPTNCSLFYVCENSYANLFECSPNQVWSGNGMVCKDKTCPSDCGTFNC</sequence>
<dbReference type="GO" id="GO:0008061">
    <property type="term" value="F:chitin binding"/>
    <property type="evidence" value="ECO:0007669"/>
    <property type="project" value="InterPro"/>
</dbReference>
<reference evidence="1" key="1">
    <citation type="submission" date="2022-08" db="UniProtKB">
        <authorList>
            <consortium name="EnsemblMetazoa"/>
        </authorList>
    </citation>
    <scope>IDENTIFICATION</scope>
    <source>
        <strain evidence="1">Israel</strain>
    </source>
</reference>
<dbReference type="GO" id="GO:0005576">
    <property type="term" value="C:extracellular region"/>
    <property type="evidence" value="ECO:0007669"/>
    <property type="project" value="InterPro"/>
</dbReference>
<organism evidence="1 2">
    <name type="scientific">Phlebotomus papatasi</name>
    <name type="common">Sandfly</name>
    <dbReference type="NCBI Taxonomy" id="29031"/>
    <lineage>
        <taxon>Eukaryota</taxon>
        <taxon>Metazoa</taxon>
        <taxon>Ecdysozoa</taxon>
        <taxon>Arthropoda</taxon>
        <taxon>Hexapoda</taxon>
        <taxon>Insecta</taxon>
        <taxon>Pterygota</taxon>
        <taxon>Neoptera</taxon>
        <taxon>Endopterygota</taxon>
        <taxon>Diptera</taxon>
        <taxon>Nematocera</taxon>
        <taxon>Psychodoidea</taxon>
        <taxon>Psychodidae</taxon>
        <taxon>Phlebotomus</taxon>
        <taxon>Phlebotomus</taxon>
    </lineage>
</organism>
<dbReference type="SMART" id="SM00494">
    <property type="entry name" value="ChtBD2"/>
    <property type="match status" value="1"/>
</dbReference>
<protein>
    <submittedName>
        <fullName evidence="1">Uncharacterized protein</fullName>
    </submittedName>
</protein>
<name>A0A1B0D4B4_PHLPP</name>
<keyword evidence="2" id="KW-1185">Reference proteome</keyword>
<dbReference type="PROSITE" id="PS50940">
    <property type="entry name" value="CHIT_BIND_II"/>
    <property type="match status" value="1"/>
</dbReference>
<dbReference type="InterPro" id="IPR036508">
    <property type="entry name" value="Chitin-bd_dom_sf"/>
</dbReference>
<evidence type="ECO:0000313" key="2">
    <source>
        <dbReference type="Proteomes" id="UP000092462"/>
    </source>
</evidence>
<proteinExistence type="predicted"/>
<dbReference type="Pfam" id="PF01607">
    <property type="entry name" value="CBM_14"/>
    <property type="match status" value="1"/>
</dbReference>
<dbReference type="EnsemblMetazoa" id="PPAI002252-RA">
    <property type="protein sequence ID" value="PPAI002252-PA"/>
    <property type="gene ID" value="PPAI002252"/>
</dbReference>
<accession>A0A1B0D4B4</accession>
<dbReference type="SUPFAM" id="SSF57625">
    <property type="entry name" value="Invertebrate chitin-binding proteins"/>
    <property type="match status" value="1"/>
</dbReference>
<dbReference type="Proteomes" id="UP000092462">
    <property type="component" value="Unassembled WGS sequence"/>
</dbReference>
<dbReference type="Gene3D" id="2.170.140.10">
    <property type="entry name" value="Chitin binding domain"/>
    <property type="match status" value="1"/>
</dbReference>
<dbReference type="VEuPathDB" id="VectorBase:PPAPM1_004708"/>
<evidence type="ECO:0000313" key="1">
    <source>
        <dbReference type="EnsemblMetazoa" id="PPAI002252-PA"/>
    </source>
</evidence>
<dbReference type="EMBL" id="AJVK01024264">
    <property type="status" value="NOT_ANNOTATED_CDS"/>
    <property type="molecule type" value="Genomic_DNA"/>
</dbReference>
<dbReference type="VEuPathDB" id="VectorBase:PPAI002252"/>